<comment type="caution">
    <text evidence="1">The sequence shown here is derived from an EMBL/GenBank/DDBJ whole genome shotgun (WGS) entry which is preliminary data.</text>
</comment>
<evidence type="ECO:0000313" key="2">
    <source>
        <dbReference type="Proteomes" id="UP000602004"/>
    </source>
</evidence>
<proteinExistence type="predicted"/>
<sequence>MNGPQWRGAEQELALAFANHADRPLLPALLVDAVRMNFFRFCELIELAAPDRPPIGTTDSPNSEPVRFRSRARLGFPNREIDAVEYDLDNPAMPPAIRTTFLGLYGVDARMPSYFVDEVAQNREGAESMSAFLDIFHHRIVTQFYRVWRKYRYPAGFRKGGTDEISRYLLSFAGLGIASPESAVIAPQGLPSGVSTRALLSMLGLASQKTRTAEGLVGVLQHAVPDARIIVEEFHPVWISAAGYPRTPLGEGCLLGRGFYDYANAVRIVITPQTRESVLGLMPGRANHSEVMALLRFYLGYEARAQLEMHVNPELMPTQALNSNQVSLGYTTQLPRPRLPGPPGAVTRVQLGAWTGGSDRYAARQHSMH</sequence>
<keyword evidence="2" id="KW-1185">Reference proteome</keyword>
<protein>
    <recommendedName>
        <fullName evidence="3">Type VI secretion protein</fullName>
    </recommendedName>
</protein>
<dbReference type="EMBL" id="BMHL01000005">
    <property type="protein sequence ID" value="GGC42862.1"/>
    <property type="molecule type" value="Genomic_DNA"/>
</dbReference>
<evidence type="ECO:0000313" key="1">
    <source>
        <dbReference type="EMBL" id="GGC42862.1"/>
    </source>
</evidence>
<dbReference type="PANTHER" id="PTHR35564">
    <property type="match status" value="1"/>
</dbReference>
<dbReference type="InterPro" id="IPR010732">
    <property type="entry name" value="T6SS_TssG-like"/>
</dbReference>
<dbReference type="Proteomes" id="UP000602004">
    <property type="component" value="Unassembled WGS sequence"/>
</dbReference>
<name>A0ABQ1MLQ7_9BURK</name>
<evidence type="ECO:0008006" key="3">
    <source>
        <dbReference type="Google" id="ProtNLM"/>
    </source>
</evidence>
<dbReference type="Pfam" id="PF06996">
    <property type="entry name" value="T6SS_TssG"/>
    <property type="match status" value="1"/>
</dbReference>
<organism evidence="1 2">
    <name type="scientific">Paraburkholderia caffeinilytica</name>
    <dbReference type="NCBI Taxonomy" id="1761016"/>
    <lineage>
        <taxon>Bacteria</taxon>
        <taxon>Pseudomonadati</taxon>
        <taxon>Pseudomonadota</taxon>
        <taxon>Betaproteobacteria</taxon>
        <taxon>Burkholderiales</taxon>
        <taxon>Burkholderiaceae</taxon>
        <taxon>Paraburkholderia</taxon>
    </lineage>
</organism>
<accession>A0ABQ1MLQ7</accession>
<dbReference type="PANTHER" id="PTHR35564:SF3">
    <property type="entry name" value="TYPE VI SECRETION SYSTEM BASEPLATE SUBUNIT TSSG"/>
    <property type="match status" value="1"/>
</dbReference>
<reference evidence="2" key="1">
    <citation type="journal article" date="2019" name="Int. J. Syst. Evol. Microbiol.">
        <title>The Global Catalogue of Microorganisms (GCM) 10K type strain sequencing project: providing services to taxonomists for standard genome sequencing and annotation.</title>
        <authorList>
            <consortium name="The Broad Institute Genomics Platform"/>
            <consortium name="The Broad Institute Genome Sequencing Center for Infectious Disease"/>
            <person name="Wu L."/>
            <person name="Ma J."/>
        </authorList>
    </citation>
    <scope>NUCLEOTIDE SEQUENCE [LARGE SCALE GENOMIC DNA]</scope>
    <source>
        <strain evidence="2">CGMCC 1.15103</strain>
    </source>
</reference>
<gene>
    <name evidence="1" type="ORF">GCM10011400_32270</name>
</gene>
<dbReference type="NCBIfam" id="TIGR03347">
    <property type="entry name" value="VI_chp_1"/>
    <property type="match status" value="1"/>
</dbReference>